<evidence type="ECO:0000256" key="1">
    <source>
        <dbReference type="SAM" id="MobiDB-lite"/>
    </source>
</evidence>
<feature type="compositionally biased region" description="Basic and acidic residues" evidence="1">
    <location>
        <begin position="1"/>
        <end position="12"/>
    </location>
</feature>
<dbReference type="EnsemblPlants" id="Kaladp0034s0080.3.v1.1">
    <property type="protein sequence ID" value="Kaladp0034s0080.3.v1.1.CDS.1"/>
    <property type="gene ID" value="Kaladp0034s0080.v1.1"/>
</dbReference>
<protein>
    <submittedName>
        <fullName evidence="2">Uncharacterized protein</fullName>
    </submittedName>
</protein>
<evidence type="ECO:0000313" key="2">
    <source>
        <dbReference type="EnsemblPlants" id="Kaladp0034s0080.4.v1.1.CDS.1"/>
    </source>
</evidence>
<dbReference type="EnsemblPlants" id="Kaladp0034s0080.1.v1.1">
    <property type="protein sequence ID" value="Kaladp0034s0080.1.v1.1.CDS.1"/>
    <property type="gene ID" value="Kaladp0034s0080.v1.1"/>
</dbReference>
<dbReference type="Proteomes" id="UP000594263">
    <property type="component" value="Unplaced"/>
</dbReference>
<accession>A0A7N0ZTT9</accession>
<feature type="region of interest" description="Disordered" evidence="1">
    <location>
        <begin position="1"/>
        <end position="39"/>
    </location>
</feature>
<proteinExistence type="predicted"/>
<dbReference type="PANTHER" id="PTHR33132">
    <property type="entry name" value="OSJNBB0118P14.9 PROTEIN"/>
    <property type="match status" value="1"/>
</dbReference>
<reference evidence="2" key="1">
    <citation type="submission" date="2021-01" db="UniProtKB">
        <authorList>
            <consortium name="EnsemblPlants"/>
        </authorList>
    </citation>
    <scope>IDENTIFICATION</scope>
</reference>
<feature type="compositionally biased region" description="Polar residues" evidence="1">
    <location>
        <begin position="28"/>
        <end position="39"/>
    </location>
</feature>
<dbReference type="AlphaFoldDB" id="A0A7N0ZTT9"/>
<keyword evidence="3" id="KW-1185">Reference proteome</keyword>
<dbReference type="Gramene" id="Kaladp0034s0080.3.v1.1">
    <property type="protein sequence ID" value="Kaladp0034s0080.3.v1.1.CDS.1"/>
    <property type="gene ID" value="Kaladp0034s0080.v1.1"/>
</dbReference>
<sequence length="90" mass="9738">MDHHHQASEDQVRQNLRVDAPDQPPMLTRQTSASRGGSCLCSPTTHAGSFRCRLHRSPSLNRTKSQIDSAALQASLASKPVNSSTSVEAQ</sequence>
<name>A0A7N0ZTT9_KALFE</name>
<dbReference type="Gramene" id="Kaladp0034s0080.2.v1.1">
    <property type="protein sequence ID" value="Kaladp0034s0080.2.v1.1.CDS.1"/>
    <property type="gene ID" value="Kaladp0034s0080.v1.1"/>
</dbReference>
<dbReference type="Gramene" id="Kaladp0034s0080.4.v1.1">
    <property type="protein sequence ID" value="Kaladp0034s0080.4.v1.1.CDS.1"/>
    <property type="gene ID" value="Kaladp0034s0080.v1.1"/>
</dbReference>
<dbReference type="EnsemblPlants" id="Kaladp0034s0080.4.v1.1">
    <property type="protein sequence ID" value="Kaladp0034s0080.4.v1.1.CDS.1"/>
    <property type="gene ID" value="Kaladp0034s0080.v1.1"/>
</dbReference>
<dbReference type="OMA" id="NDKGIME"/>
<organism evidence="2 3">
    <name type="scientific">Kalanchoe fedtschenkoi</name>
    <name type="common">Lavender scallops</name>
    <name type="synonym">South American air plant</name>
    <dbReference type="NCBI Taxonomy" id="63787"/>
    <lineage>
        <taxon>Eukaryota</taxon>
        <taxon>Viridiplantae</taxon>
        <taxon>Streptophyta</taxon>
        <taxon>Embryophyta</taxon>
        <taxon>Tracheophyta</taxon>
        <taxon>Spermatophyta</taxon>
        <taxon>Magnoliopsida</taxon>
        <taxon>eudicotyledons</taxon>
        <taxon>Gunneridae</taxon>
        <taxon>Pentapetalae</taxon>
        <taxon>Saxifragales</taxon>
        <taxon>Crassulaceae</taxon>
        <taxon>Kalanchoe</taxon>
    </lineage>
</organism>
<dbReference type="EnsemblPlants" id="Kaladp0034s0080.2.v1.1">
    <property type="protein sequence ID" value="Kaladp0034s0080.2.v1.1.CDS.1"/>
    <property type="gene ID" value="Kaladp0034s0080.v1.1"/>
</dbReference>
<dbReference type="Gramene" id="Kaladp0034s0080.1.v1.1">
    <property type="protein sequence ID" value="Kaladp0034s0080.1.v1.1.CDS.1"/>
    <property type="gene ID" value="Kaladp0034s0080.v1.1"/>
</dbReference>
<evidence type="ECO:0000313" key="3">
    <source>
        <dbReference type="Proteomes" id="UP000594263"/>
    </source>
</evidence>
<dbReference type="PANTHER" id="PTHR33132:SF92">
    <property type="entry name" value="SERINE-RICH PROTEIN"/>
    <property type="match status" value="1"/>
</dbReference>